<evidence type="ECO:0000256" key="1">
    <source>
        <dbReference type="SAM" id="Coils"/>
    </source>
</evidence>
<dbReference type="OrthoDB" id="6885865at2"/>
<feature type="coiled-coil region" evidence="1">
    <location>
        <begin position="105"/>
        <end position="132"/>
    </location>
</feature>
<protein>
    <submittedName>
        <fullName evidence="2">Uncharacterized protein</fullName>
    </submittedName>
</protein>
<name>A0A0K1QH86_PSEFL</name>
<keyword evidence="1" id="KW-0175">Coiled coil</keyword>
<evidence type="ECO:0000313" key="2">
    <source>
        <dbReference type="EMBL" id="AKV05022.1"/>
    </source>
</evidence>
<gene>
    <name evidence="2" type="ORF">B723_00935</name>
</gene>
<organism evidence="2 3">
    <name type="scientific">Pseudomonas fluorescens NCIMB 11764</name>
    <dbReference type="NCBI Taxonomy" id="1221522"/>
    <lineage>
        <taxon>Bacteria</taxon>
        <taxon>Pseudomonadati</taxon>
        <taxon>Pseudomonadota</taxon>
        <taxon>Gammaproteobacteria</taxon>
        <taxon>Pseudomonadales</taxon>
        <taxon>Pseudomonadaceae</taxon>
        <taxon>Pseudomonas</taxon>
    </lineage>
</organism>
<evidence type="ECO:0000313" key="3">
    <source>
        <dbReference type="Proteomes" id="UP000017175"/>
    </source>
</evidence>
<proteinExistence type="predicted"/>
<dbReference type="EMBL" id="CP010945">
    <property type="protein sequence ID" value="AKV05022.1"/>
    <property type="molecule type" value="Genomic_DNA"/>
</dbReference>
<reference evidence="2 3" key="1">
    <citation type="journal article" date="2012" name="J. Bacteriol.">
        <title>Draft genome sequence of the cyanide-utilizing bacterium Pseudomonas fluorescens strain NCIMB 11764.</title>
        <authorList>
            <person name="Vilo C.A."/>
            <person name="Benedik M.J."/>
            <person name="Kunz D.A."/>
            <person name="Dong Q."/>
        </authorList>
    </citation>
    <scope>NUCLEOTIDE SEQUENCE [LARGE SCALE GENOMIC DNA]</scope>
    <source>
        <strain evidence="2 3">NCIMB 11764</strain>
    </source>
</reference>
<dbReference type="RefSeq" id="WP_017340932.1">
    <property type="nucleotide sequence ID" value="NZ_CP010945.1"/>
</dbReference>
<accession>A0A0K1QH86</accession>
<dbReference type="Proteomes" id="UP000017175">
    <property type="component" value="Chromosome"/>
</dbReference>
<sequence>MSTSRYDEIRSTVVELRSLLLDFIKQPQLANNHEKLIIAIKSQGALAALELSIDKKDGGIIHKPPMSLNTLKSYADTTISGGFKELDHLRKKALDSISTLQSKNFRATKRTKSGLNIRLNELEAELEVQRQINYILLQAISTAMNGFQTIRDAPDSAIREKRTEDSLKTLRAIISMTPSLIQDMETFEKKEPIGLSPVTNINLYRKEEPNRE</sequence>
<dbReference type="AlphaFoldDB" id="A0A0K1QH86"/>